<accession>A0ABV4VCD5</accession>
<gene>
    <name evidence="1" type="ORF">ACEU3E_34505</name>
</gene>
<protein>
    <submittedName>
        <fullName evidence="1">Uncharacterized protein</fullName>
    </submittedName>
</protein>
<reference evidence="1 2" key="1">
    <citation type="submission" date="2024-09" db="EMBL/GenBank/DDBJ databases">
        <authorList>
            <person name="Makale K.P.P."/>
            <person name="Makhzoum A."/>
            <person name="Rantong G."/>
            <person name="Rahube T.O."/>
        </authorList>
    </citation>
    <scope>NUCLEOTIDE SEQUENCE [LARGE SCALE GENOMIC DNA]</scope>
    <source>
        <strain evidence="1 2">KM_D13</strain>
    </source>
</reference>
<name>A0ABV4VCD5_9BACL</name>
<evidence type="ECO:0000313" key="1">
    <source>
        <dbReference type="EMBL" id="MFB0847284.1"/>
    </source>
</evidence>
<dbReference type="EMBL" id="JBHDLN010000034">
    <property type="protein sequence ID" value="MFB0847284.1"/>
    <property type="molecule type" value="Genomic_DNA"/>
</dbReference>
<organism evidence="1 2">
    <name type="scientific">Paenibacillus oleatilyticus</name>
    <dbReference type="NCBI Taxonomy" id="2594886"/>
    <lineage>
        <taxon>Bacteria</taxon>
        <taxon>Bacillati</taxon>
        <taxon>Bacillota</taxon>
        <taxon>Bacilli</taxon>
        <taxon>Bacillales</taxon>
        <taxon>Paenibacillaceae</taxon>
        <taxon>Paenibacillus</taxon>
    </lineage>
</organism>
<comment type="caution">
    <text evidence="1">The sequence shown here is derived from an EMBL/GenBank/DDBJ whole genome shotgun (WGS) entry which is preliminary data.</text>
</comment>
<keyword evidence="2" id="KW-1185">Reference proteome</keyword>
<evidence type="ECO:0000313" key="2">
    <source>
        <dbReference type="Proteomes" id="UP001575622"/>
    </source>
</evidence>
<dbReference type="Proteomes" id="UP001575622">
    <property type="component" value="Unassembled WGS sequence"/>
</dbReference>
<proteinExistence type="predicted"/>
<sequence>MSTASKTKRSALDTIKQKVRQSGNLSVHATMIDTNIIEEDRNNIVNASPNTEKSNVDVHVNVDEQPKKKKFEDMYTRATVWIKKEHAQEIENRCNGERGEKTRIINEAFDQYFSIR</sequence>
<dbReference type="RefSeq" id="WP_373957111.1">
    <property type="nucleotide sequence ID" value="NZ_JBHDLN010000034.1"/>
</dbReference>